<evidence type="ECO:0000313" key="8">
    <source>
        <dbReference type="Proteomes" id="UP000016923"/>
    </source>
</evidence>
<reference evidence="7 8" key="1">
    <citation type="journal article" date="2013" name="BMC Genomics">
        <title>The genome and transcriptome of the pine saprophyte Ophiostoma piceae, and a comparison with the bark beetle-associated pine pathogen Grosmannia clavigera.</title>
        <authorList>
            <person name="Haridas S."/>
            <person name="Wang Y."/>
            <person name="Lim L."/>
            <person name="Massoumi Alamouti S."/>
            <person name="Jackman S."/>
            <person name="Docking R."/>
            <person name="Robertson G."/>
            <person name="Birol I."/>
            <person name="Bohlmann J."/>
            <person name="Breuil C."/>
        </authorList>
    </citation>
    <scope>NUCLEOTIDE SEQUENCE [LARGE SCALE GENOMIC DNA]</scope>
    <source>
        <strain evidence="7 8">UAMH 11346</strain>
    </source>
</reference>
<gene>
    <name evidence="7" type="ORF">F503_04927</name>
</gene>
<accession>S3BS03</accession>
<keyword evidence="4" id="KW-0456">Lyase</keyword>
<dbReference type="PROSITE" id="PS51891">
    <property type="entry name" value="CENP_V_GFA"/>
    <property type="match status" value="1"/>
</dbReference>
<dbReference type="OrthoDB" id="5422068at2759"/>
<dbReference type="GO" id="GO:0016846">
    <property type="term" value="F:carbon-sulfur lyase activity"/>
    <property type="evidence" value="ECO:0007669"/>
    <property type="project" value="InterPro"/>
</dbReference>
<evidence type="ECO:0000256" key="1">
    <source>
        <dbReference type="ARBA" id="ARBA00005495"/>
    </source>
</evidence>
<dbReference type="GO" id="GO:0046872">
    <property type="term" value="F:metal ion binding"/>
    <property type="evidence" value="ECO:0007669"/>
    <property type="project" value="UniProtKB-KW"/>
</dbReference>
<dbReference type="eggNOG" id="ENOG502S13F">
    <property type="taxonomic scope" value="Eukaryota"/>
</dbReference>
<feature type="domain" description="CENP-V/GFA" evidence="6">
    <location>
        <begin position="5"/>
        <end position="117"/>
    </location>
</feature>
<dbReference type="InterPro" id="IPR011057">
    <property type="entry name" value="Mss4-like_sf"/>
</dbReference>
<evidence type="ECO:0000256" key="4">
    <source>
        <dbReference type="ARBA" id="ARBA00023239"/>
    </source>
</evidence>
<dbReference type="PANTHER" id="PTHR33337">
    <property type="entry name" value="GFA DOMAIN-CONTAINING PROTEIN"/>
    <property type="match status" value="1"/>
</dbReference>
<proteinExistence type="inferred from homology"/>
<evidence type="ECO:0000256" key="3">
    <source>
        <dbReference type="ARBA" id="ARBA00022833"/>
    </source>
</evidence>
<dbReference type="Gene3D" id="3.90.1590.10">
    <property type="entry name" value="glutathione-dependent formaldehyde- activating enzyme (gfa)"/>
    <property type="match status" value="2"/>
</dbReference>
<dbReference type="HOGENOM" id="CLU_038839_0_0_1"/>
<organism evidence="7 8">
    <name type="scientific">Ophiostoma piceae (strain UAMH 11346)</name>
    <name type="common">Sap stain fungus</name>
    <dbReference type="NCBI Taxonomy" id="1262450"/>
    <lineage>
        <taxon>Eukaryota</taxon>
        <taxon>Fungi</taxon>
        <taxon>Dikarya</taxon>
        <taxon>Ascomycota</taxon>
        <taxon>Pezizomycotina</taxon>
        <taxon>Sordariomycetes</taxon>
        <taxon>Sordariomycetidae</taxon>
        <taxon>Ophiostomatales</taxon>
        <taxon>Ophiostomataceae</taxon>
        <taxon>Ophiostoma</taxon>
    </lineage>
</organism>
<dbReference type="PANTHER" id="PTHR33337:SF32">
    <property type="entry name" value="DUF636 DOMAIN PROTEIN (AFU_ORTHOLOGUE AFUA_7G04120)"/>
    <property type="match status" value="1"/>
</dbReference>
<feature type="chain" id="PRO_5012610251" description="CENP-V/GFA domain-containing protein" evidence="5">
    <location>
        <begin position="16"/>
        <end position="403"/>
    </location>
</feature>
<dbReference type="AlphaFoldDB" id="S3BS03"/>
<dbReference type="Pfam" id="PF04828">
    <property type="entry name" value="GFA"/>
    <property type="match status" value="2"/>
</dbReference>
<dbReference type="STRING" id="1262450.S3BS03"/>
<keyword evidence="2" id="KW-0479">Metal-binding</keyword>
<keyword evidence="8" id="KW-1185">Reference proteome</keyword>
<protein>
    <recommendedName>
        <fullName evidence="6">CENP-V/GFA domain-containing protein</fullName>
    </recommendedName>
</protein>
<dbReference type="SUPFAM" id="SSF51316">
    <property type="entry name" value="Mss4-like"/>
    <property type="match status" value="2"/>
</dbReference>
<dbReference type="Proteomes" id="UP000016923">
    <property type="component" value="Unassembled WGS sequence"/>
</dbReference>
<keyword evidence="3" id="KW-0862">Zinc</keyword>
<comment type="similarity">
    <text evidence="1">Belongs to the Gfa family.</text>
</comment>
<evidence type="ECO:0000259" key="6">
    <source>
        <dbReference type="PROSITE" id="PS51891"/>
    </source>
</evidence>
<feature type="signal peptide" evidence="5">
    <location>
        <begin position="1"/>
        <end position="15"/>
    </location>
</feature>
<evidence type="ECO:0000256" key="5">
    <source>
        <dbReference type="SAM" id="SignalP"/>
    </source>
</evidence>
<sequence length="403" mass="43329">MAILLSCTCLCGKSAQTVTARSSSGDVGPIPISICHCNTCRHTSGVFFTSYCPIQPPAYDGEQLSSYTSSPGTTRYFCKTCGCHVFRARQSSCTDEPLWEVATGTIVNEWRDDQDGDGPGRPVLEYTRHEHVADTVDGGLSGWLPAVSGRRMEGLSDVEPDVDPDLETETTDSSLDRTVEAACHCGSVTLRVRPPDHDLAASQQPHSGFSDLLVPFAASDPALVANPGDVKWWLRPSRHSSSQDTPPTRYLAGTCACQSCRLATGFEIQTWAFVPRVNILLSNGKPINFSSTGCPGIEHLSTYQSSPGVGRNFCSRCGATVFWHDTWRPDLIDVSAGLFRSGSGSRLVSLLDWCTSRVSFAEEAARGRRLLSAQRGISFVESLGTGMSSGMSSDMGVSVEGHA</sequence>
<dbReference type="VEuPathDB" id="FungiDB:F503_04927"/>
<dbReference type="InterPro" id="IPR006913">
    <property type="entry name" value="CENP-V/GFA"/>
</dbReference>
<keyword evidence="5" id="KW-0732">Signal</keyword>
<dbReference type="OMA" id="YREFCNR"/>
<name>S3BS03_OPHP1</name>
<dbReference type="EMBL" id="KE148163">
    <property type="protein sequence ID" value="EPE04079.1"/>
    <property type="molecule type" value="Genomic_DNA"/>
</dbReference>
<evidence type="ECO:0000313" key="7">
    <source>
        <dbReference type="EMBL" id="EPE04079.1"/>
    </source>
</evidence>
<evidence type="ECO:0000256" key="2">
    <source>
        <dbReference type="ARBA" id="ARBA00022723"/>
    </source>
</evidence>